<evidence type="ECO:0000256" key="1">
    <source>
        <dbReference type="ARBA" id="ARBA00023015"/>
    </source>
</evidence>
<dbReference type="InterPro" id="IPR036388">
    <property type="entry name" value="WH-like_DNA-bd_sf"/>
</dbReference>
<gene>
    <name evidence="5" type="ORF">ESZ54_03130</name>
</gene>
<dbReference type="SUPFAM" id="SSF46785">
    <property type="entry name" value="Winged helix' DNA-binding domain"/>
    <property type="match status" value="1"/>
</dbReference>
<sequence length="209" mass="24855">MIKEKVYQFISEEIIRGNFKKDDRLVEQYIAEHLNISRTPVREAMFLLTADDILEHEPRKGFRLKKYTASDMEEIYEIIGTLDGKIAELTCGLLTEEDYSTMDFLIKAMEAAIDNELYIKYNDLQYEFHSQYINKCKNQKLIQEINKMKRLFIGKEYNIGDDTIKETLYHTNAEHQKILELFKAQDAAAVRYFIEKTHWRADNAQYDIW</sequence>
<dbReference type="GO" id="GO:0003677">
    <property type="term" value="F:DNA binding"/>
    <property type="evidence" value="ECO:0007669"/>
    <property type="project" value="UniProtKB-KW"/>
</dbReference>
<accession>A0A4S3B717</accession>
<dbReference type="AlphaFoldDB" id="A0A4S3B717"/>
<dbReference type="GO" id="GO:0003700">
    <property type="term" value="F:DNA-binding transcription factor activity"/>
    <property type="evidence" value="ECO:0007669"/>
    <property type="project" value="InterPro"/>
</dbReference>
<dbReference type="Gene3D" id="1.10.10.10">
    <property type="entry name" value="Winged helix-like DNA-binding domain superfamily/Winged helix DNA-binding domain"/>
    <property type="match status" value="1"/>
</dbReference>
<dbReference type="Pfam" id="PF00392">
    <property type="entry name" value="GntR"/>
    <property type="match status" value="1"/>
</dbReference>
<reference evidence="5 6" key="1">
    <citation type="submission" date="2019-01" db="EMBL/GenBank/DDBJ databases">
        <title>Vagococcus silagei sp. nov. isolated from brewer's grain.</title>
        <authorList>
            <person name="Guu J.-R."/>
        </authorList>
    </citation>
    <scope>NUCLEOTIDE SEQUENCE [LARGE SCALE GENOMIC DNA]</scope>
    <source>
        <strain evidence="5 6">2B-2</strain>
    </source>
</reference>
<dbReference type="Pfam" id="PF07729">
    <property type="entry name" value="FCD"/>
    <property type="match status" value="1"/>
</dbReference>
<evidence type="ECO:0000256" key="3">
    <source>
        <dbReference type="ARBA" id="ARBA00023163"/>
    </source>
</evidence>
<name>A0A4S3B717_9ENTE</name>
<dbReference type="Proteomes" id="UP000310506">
    <property type="component" value="Unassembled WGS sequence"/>
</dbReference>
<evidence type="ECO:0000313" key="6">
    <source>
        <dbReference type="Proteomes" id="UP000310506"/>
    </source>
</evidence>
<dbReference type="EMBL" id="SDGV01000007">
    <property type="protein sequence ID" value="THB61780.1"/>
    <property type="molecule type" value="Genomic_DNA"/>
</dbReference>
<dbReference type="InterPro" id="IPR000524">
    <property type="entry name" value="Tscrpt_reg_HTH_GntR"/>
</dbReference>
<dbReference type="InterPro" id="IPR036390">
    <property type="entry name" value="WH_DNA-bd_sf"/>
</dbReference>
<keyword evidence="3" id="KW-0804">Transcription</keyword>
<dbReference type="SUPFAM" id="SSF48008">
    <property type="entry name" value="GntR ligand-binding domain-like"/>
    <property type="match status" value="1"/>
</dbReference>
<dbReference type="RefSeq" id="WP_136136228.1">
    <property type="nucleotide sequence ID" value="NZ_SDGV01000007.1"/>
</dbReference>
<keyword evidence="2" id="KW-0238">DNA-binding</keyword>
<evidence type="ECO:0000259" key="4">
    <source>
        <dbReference type="PROSITE" id="PS50949"/>
    </source>
</evidence>
<dbReference type="InterPro" id="IPR011711">
    <property type="entry name" value="GntR_C"/>
</dbReference>
<dbReference type="InterPro" id="IPR008920">
    <property type="entry name" value="TF_FadR/GntR_C"/>
</dbReference>
<dbReference type="Gene3D" id="1.20.120.530">
    <property type="entry name" value="GntR ligand-binding domain-like"/>
    <property type="match status" value="1"/>
</dbReference>
<evidence type="ECO:0000256" key="2">
    <source>
        <dbReference type="ARBA" id="ARBA00023125"/>
    </source>
</evidence>
<keyword evidence="6" id="KW-1185">Reference proteome</keyword>
<comment type="caution">
    <text evidence="5">The sequence shown here is derived from an EMBL/GenBank/DDBJ whole genome shotgun (WGS) entry which is preliminary data.</text>
</comment>
<feature type="domain" description="HTH gntR-type" evidence="4">
    <location>
        <begin position="1"/>
        <end position="67"/>
    </location>
</feature>
<protein>
    <submittedName>
        <fullName evidence="5">GntR family transcriptional regulator</fullName>
    </submittedName>
</protein>
<keyword evidence="1" id="KW-0805">Transcription regulation</keyword>
<proteinExistence type="predicted"/>
<organism evidence="5 6">
    <name type="scientific">Vagococcus silagei</name>
    <dbReference type="NCBI Taxonomy" id="2508885"/>
    <lineage>
        <taxon>Bacteria</taxon>
        <taxon>Bacillati</taxon>
        <taxon>Bacillota</taxon>
        <taxon>Bacilli</taxon>
        <taxon>Lactobacillales</taxon>
        <taxon>Enterococcaceae</taxon>
        <taxon>Vagococcus</taxon>
    </lineage>
</organism>
<dbReference type="SMART" id="SM00345">
    <property type="entry name" value="HTH_GNTR"/>
    <property type="match status" value="1"/>
</dbReference>
<dbReference type="PANTHER" id="PTHR43537:SF5">
    <property type="entry name" value="UXU OPERON TRANSCRIPTIONAL REGULATOR"/>
    <property type="match status" value="1"/>
</dbReference>
<dbReference type="OrthoDB" id="574518at2"/>
<dbReference type="CDD" id="cd07377">
    <property type="entry name" value="WHTH_GntR"/>
    <property type="match status" value="1"/>
</dbReference>
<dbReference type="PROSITE" id="PS50949">
    <property type="entry name" value="HTH_GNTR"/>
    <property type="match status" value="1"/>
</dbReference>
<dbReference type="PANTHER" id="PTHR43537">
    <property type="entry name" value="TRANSCRIPTIONAL REGULATOR, GNTR FAMILY"/>
    <property type="match status" value="1"/>
</dbReference>
<evidence type="ECO:0000313" key="5">
    <source>
        <dbReference type="EMBL" id="THB61780.1"/>
    </source>
</evidence>